<dbReference type="Gene3D" id="3.10.180.10">
    <property type="entry name" value="2,3-Dihydroxybiphenyl 1,2-Dioxygenase, domain 1"/>
    <property type="match status" value="1"/>
</dbReference>
<dbReference type="SUPFAM" id="SSF54593">
    <property type="entry name" value="Glyoxalase/Bleomycin resistance protein/Dihydroxybiphenyl dioxygenase"/>
    <property type="match status" value="1"/>
</dbReference>
<comment type="caution">
    <text evidence="2">The sequence shown here is derived from an EMBL/GenBank/DDBJ whole genome shotgun (WGS) entry which is preliminary data.</text>
</comment>
<dbReference type="InterPro" id="IPR052537">
    <property type="entry name" value="Extradiol_RC_dioxygenase"/>
</dbReference>
<evidence type="ECO:0000259" key="1">
    <source>
        <dbReference type="PROSITE" id="PS51819"/>
    </source>
</evidence>
<accession>U2YXP0</accession>
<dbReference type="AlphaFoldDB" id="U2YXP0"/>
<dbReference type="InterPro" id="IPR029068">
    <property type="entry name" value="Glyas_Bleomycin-R_OHBP_Dase"/>
</dbReference>
<sequence>MSDEPDIPVAAEIPDSAAHMTGVDHITLIGSNEADTVAFYRDLLGMPLVLRQPNLDAPDVTHLFFDTGDGRILTFFVEDDRESNPQPQRVGVGGVHHLAFSFDPDDFEEVREALEEAGHRYSVFDRGVFHSLYTRDHNGLTIELAADKFAIPDDRRGEVLALTHQKRVAAGAEYAHEEHMVHALEELDLPVERADLPEAASGSGGL</sequence>
<dbReference type="EMBL" id="BATA01000078">
    <property type="protein sequence ID" value="GAD53577.1"/>
    <property type="molecule type" value="Genomic_DNA"/>
</dbReference>
<feature type="domain" description="VOC" evidence="1">
    <location>
        <begin position="22"/>
        <end position="147"/>
    </location>
</feature>
<dbReference type="PROSITE" id="PS51819">
    <property type="entry name" value="VOC"/>
    <property type="match status" value="1"/>
</dbReference>
<dbReference type="Pfam" id="PF00903">
    <property type="entry name" value="Glyoxalase"/>
    <property type="match status" value="1"/>
</dbReference>
<proteinExistence type="predicted"/>
<name>U2YXP0_9EURY</name>
<keyword evidence="3" id="KW-1185">Reference proteome</keyword>
<evidence type="ECO:0000313" key="2">
    <source>
        <dbReference type="EMBL" id="GAD53577.1"/>
    </source>
</evidence>
<dbReference type="RefSeq" id="WP_020222083.1">
    <property type="nucleotide sequence ID" value="NZ_BANO01000151.1"/>
</dbReference>
<organism evidence="2 3">
    <name type="scientific">Halarchaeum acidiphilum MH1-52-1</name>
    <dbReference type="NCBI Taxonomy" id="1261545"/>
    <lineage>
        <taxon>Archaea</taxon>
        <taxon>Methanobacteriati</taxon>
        <taxon>Methanobacteriota</taxon>
        <taxon>Stenosarchaea group</taxon>
        <taxon>Halobacteria</taxon>
        <taxon>Halobacteriales</taxon>
        <taxon>Halobacteriaceae</taxon>
    </lineage>
</organism>
<dbReference type="eggNOG" id="arCOG03101">
    <property type="taxonomic scope" value="Archaea"/>
</dbReference>
<dbReference type="InterPro" id="IPR004360">
    <property type="entry name" value="Glyas_Fos-R_dOase_dom"/>
</dbReference>
<protein>
    <recommendedName>
        <fullName evidence="1">VOC domain-containing protein</fullName>
    </recommendedName>
</protein>
<dbReference type="InterPro" id="IPR037523">
    <property type="entry name" value="VOC_core"/>
</dbReference>
<dbReference type="OrthoDB" id="210990at2157"/>
<dbReference type="PANTHER" id="PTHR36110">
    <property type="entry name" value="RING-CLEAVING DIOXYGENASE MHQE-RELATED"/>
    <property type="match status" value="1"/>
</dbReference>
<gene>
    <name evidence="2" type="ORF">MBEHAL_2337</name>
</gene>
<dbReference type="PANTHER" id="PTHR36110:SF4">
    <property type="entry name" value="RING-CLEAVING DIOXYGENASE MHQA-RELATED"/>
    <property type="match status" value="1"/>
</dbReference>
<reference evidence="2 3" key="1">
    <citation type="submission" date="2013-09" db="EMBL/GenBank/DDBJ databases">
        <title>Whole genome sequencing of Halarchaeum acidiphilum strain MH1-52-1.</title>
        <authorList>
            <person name="Shimane Y."/>
            <person name="Minegishi H."/>
            <person name="Nishi S."/>
            <person name="Echigo A."/>
            <person name="Shuto A."/>
            <person name="Konishi M."/>
            <person name="Ito T."/>
            <person name="Ohkuma M."/>
            <person name="Ohta Y."/>
            <person name="Nagano Y."/>
            <person name="Tsubouchi T."/>
            <person name="Mori K."/>
            <person name="Usui K."/>
            <person name="Kamekura M."/>
            <person name="Usami R."/>
            <person name="Takaki Y."/>
            <person name="Hatada Y."/>
        </authorList>
    </citation>
    <scope>NUCLEOTIDE SEQUENCE [LARGE SCALE GENOMIC DNA]</scope>
    <source>
        <strain evidence="2 3">JCM 16109</strain>
    </source>
</reference>
<dbReference type="Proteomes" id="UP000016986">
    <property type="component" value="Unassembled WGS sequence"/>
</dbReference>
<evidence type="ECO:0000313" key="3">
    <source>
        <dbReference type="Proteomes" id="UP000016986"/>
    </source>
</evidence>